<reference evidence="6 7" key="1">
    <citation type="submission" date="2016-10" db="EMBL/GenBank/DDBJ databases">
        <authorList>
            <person name="de Groot N.N."/>
        </authorList>
    </citation>
    <scope>NUCLEOTIDE SEQUENCE [LARGE SCALE GENOMIC DNA]</scope>
    <source>
        <strain evidence="7">P4-7,KCTC 19426,CECT 7604</strain>
    </source>
</reference>
<evidence type="ECO:0000259" key="5">
    <source>
        <dbReference type="PROSITE" id="PS50995"/>
    </source>
</evidence>
<dbReference type="CDD" id="cd00090">
    <property type="entry name" value="HTH_ARSR"/>
    <property type="match status" value="1"/>
</dbReference>
<dbReference type="STRING" id="1090615.SAMN04515671_1620"/>
<dbReference type="EMBL" id="LT629710">
    <property type="protein sequence ID" value="SDO66027.1"/>
    <property type="molecule type" value="Genomic_DNA"/>
</dbReference>
<accession>A0A1H0LCT2</accession>
<evidence type="ECO:0000313" key="6">
    <source>
        <dbReference type="EMBL" id="SDO66027.1"/>
    </source>
</evidence>
<dbReference type="InterPro" id="IPR011991">
    <property type="entry name" value="ArsR-like_HTH"/>
</dbReference>
<evidence type="ECO:0000256" key="4">
    <source>
        <dbReference type="SAM" id="MobiDB-lite"/>
    </source>
</evidence>
<sequence>MDPSTADLVSSLGFLVGRVSHRMTAELATRFEALSFTPTQWRVMASLWNEDGQTQKEISRKTAIDPATLTVMLKRMEERGLVTRRRDPANNRLQRVYLADSRPAEIQRVRETISAHINSVNAVATKGFDESERATLIRLLTRARANLEPTTEQSHPRDEPKGDLS</sequence>
<dbReference type="Gene3D" id="1.10.10.10">
    <property type="entry name" value="Winged helix-like DNA-binding domain superfamily/Winged helix DNA-binding domain"/>
    <property type="match status" value="1"/>
</dbReference>
<feature type="region of interest" description="Disordered" evidence="4">
    <location>
        <begin position="145"/>
        <end position="165"/>
    </location>
</feature>
<dbReference type="AlphaFoldDB" id="A0A1H0LCT2"/>
<gene>
    <name evidence="6" type="ORF">SAMN04515671_1620</name>
</gene>
<feature type="domain" description="HTH marR-type" evidence="5">
    <location>
        <begin position="9"/>
        <end position="145"/>
    </location>
</feature>
<evidence type="ECO:0000256" key="1">
    <source>
        <dbReference type="ARBA" id="ARBA00023015"/>
    </source>
</evidence>
<proteinExistence type="predicted"/>
<keyword evidence="2 6" id="KW-0238">DNA-binding</keyword>
<dbReference type="InterPro" id="IPR036390">
    <property type="entry name" value="WH_DNA-bd_sf"/>
</dbReference>
<dbReference type="InterPro" id="IPR000835">
    <property type="entry name" value="HTH_MarR-typ"/>
</dbReference>
<name>A0A1H0LCT2_9ACTN</name>
<dbReference type="GO" id="GO:0003677">
    <property type="term" value="F:DNA binding"/>
    <property type="evidence" value="ECO:0007669"/>
    <property type="project" value="UniProtKB-KW"/>
</dbReference>
<dbReference type="PANTHER" id="PTHR42756:SF1">
    <property type="entry name" value="TRANSCRIPTIONAL REPRESSOR OF EMRAB OPERON"/>
    <property type="match status" value="1"/>
</dbReference>
<keyword evidence="7" id="KW-1185">Reference proteome</keyword>
<keyword evidence="1" id="KW-0805">Transcription regulation</keyword>
<dbReference type="GO" id="GO:0003700">
    <property type="term" value="F:DNA-binding transcription factor activity"/>
    <property type="evidence" value="ECO:0007669"/>
    <property type="project" value="InterPro"/>
</dbReference>
<evidence type="ECO:0000256" key="2">
    <source>
        <dbReference type="ARBA" id="ARBA00023125"/>
    </source>
</evidence>
<dbReference type="SMART" id="SM00347">
    <property type="entry name" value="HTH_MARR"/>
    <property type="match status" value="1"/>
</dbReference>
<dbReference type="InterPro" id="IPR036388">
    <property type="entry name" value="WH-like_DNA-bd_sf"/>
</dbReference>
<dbReference type="Pfam" id="PF01047">
    <property type="entry name" value="MarR"/>
    <property type="match status" value="1"/>
</dbReference>
<dbReference type="PANTHER" id="PTHR42756">
    <property type="entry name" value="TRANSCRIPTIONAL REGULATOR, MARR"/>
    <property type="match status" value="1"/>
</dbReference>
<dbReference type="PROSITE" id="PS50995">
    <property type="entry name" value="HTH_MARR_2"/>
    <property type="match status" value="1"/>
</dbReference>
<evidence type="ECO:0000313" key="7">
    <source>
        <dbReference type="Proteomes" id="UP000198741"/>
    </source>
</evidence>
<keyword evidence="3" id="KW-0804">Transcription</keyword>
<dbReference type="SUPFAM" id="SSF46785">
    <property type="entry name" value="Winged helix' DNA-binding domain"/>
    <property type="match status" value="1"/>
</dbReference>
<evidence type="ECO:0000256" key="3">
    <source>
        <dbReference type="ARBA" id="ARBA00023163"/>
    </source>
</evidence>
<dbReference type="Proteomes" id="UP000198741">
    <property type="component" value="Chromosome I"/>
</dbReference>
<organism evidence="6 7">
    <name type="scientific">Nakamurella panacisegetis</name>
    <dbReference type="NCBI Taxonomy" id="1090615"/>
    <lineage>
        <taxon>Bacteria</taxon>
        <taxon>Bacillati</taxon>
        <taxon>Actinomycetota</taxon>
        <taxon>Actinomycetes</taxon>
        <taxon>Nakamurellales</taxon>
        <taxon>Nakamurellaceae</taxon>
        <taxon>Nakamurella</taxon>
    </lineage>
</organism>
<feature type="compositionally biased region" description="Basic and acidic residues" evidence="4">
    <location>
        <begin position="154"/>
        <end position="165"/>
    </location>
</feature>
<protein>
    <submittedName>
        <fullName evidence="6">DNA-binding transcriptional regulator, MarR family</fullName>
    </submittedName>
</protein>